<sequence>MPDETVRPTEGVEAGGDYEILEGREGDAAAPGQGIAGPDLGVLETRCHRLDQRLDLPLPLMLEKQGRGPNGYKSNNIEGLQTVGRFFQTAGHREA</sequence>
<proteinExistence type="predicted"/>
<dbReference type="Proteomes" id="UP000198804">
    <property type="component" value="Unassembled WGS sequence"/>
</dbReference>
<dbReference type="AlphaFoldDB" id="A0A1I4K029"/>
<evidence type="ECO:0000313" key="1">
    <source>
        <dbReference type="EMBL" id="SFL72135.1"/>
    </source>
</evidence>
<accession>A0A1I4K029</accession>
<evidence type="ECO:0000313" key="2">
    <source>
        <dbReference type="Proteomes" id="UP000198804"/>
    </source>
</evidence>
<organism evidence="1 2">
    <name type="scientific">Methylorubrum salsuginis</name>
    <dbReference type="NCBI Taxonomy" id="414703"/>
    <lineage>
        <taxon>Bacteria</taxon>
        <taxon>Pseudomonadati</taxon>
        <taxon>Pseudomonadota</taxon>
        <taxon>Alphaproteobacteria</taxon>
        <taxon>Hyphomicrobiales</taxon>
        <taxon>Methylobacteriaceae</taxon>
        <taxon>Methylorubrum</taxon>
    </lineage>
</organism>
<reference evidence="2" key="1">
    <citation type="submission" date="2016-10" db="EMBL/GenBank/DDBJ databases">
        <authorList>
            <person name="Varghese N."/>
            <person name="Submissions S."/>
        </authorList>
    </citation>
    <scope>NUCLEOTIDE SEQUENCE [LARGE SCALE GENOMIC DNA]</scope>
    <source>
        <strain evidence="2">CGMCC 1.6474</strain>
    </source>
</reference>
<keyword evidence="2" id="KW-1185">Reference proteome</keyword>
<dbReference type="EMBL" id="FOSV01000022">
    <property type="protein sequence ID" value="SFL72135.1"/>
    <property type="molecule type" value="Genomic_DNA"/>
</dbReference>
<gene>
    <name evidence="1" type="ORF">SAMN04488125_12246</name>
</gene>
<protein>
    <submittedName>
        <fullName evidence="1">Uncharacterized protein</fullName>
    </submittedName>
</protein>
<name>A0A1I4K029_9HYPH</name>